<keyword evidence="1" id="KW-0472">Membrane</keyword>
<dbReference type="EMBL" id="JBGMDY010000009">
    <property type="protein sequence ID" value="KAL2323288.1"/>
    <property type="molecule type" value="Genomic_DNA"/>
</dbReference>
<proteinExistence type="predicted"/>
<feature type="transmembrane region" description="Helical" evidence="1">
    <location>
        <begin position="406"/>
        <end position="435"/>
    </location>
</feature>
<dbReference type="PANTHER" id="PTHR31170:SF23">
    <property type="match status" value="1"/>
</dbReference>
<evidence type="ECO:0000256" key="1">
    <source>
        <dbReference type="SAM" id="Phobius"/>
    </source>
</evidence>
<keyword evidence="3" id="KW-1185">Reference proteome</keyword>
<keyword evidence="1" id="KW-1133">Transmembrane helix</keyword>
<accession>A0ABD1LIL1</accession>
<sequence>MPTSSWPEEEARKTQMIVDISSMLERSNPHVTNECCIYRVPYNIRRLNEDAYNPKVVSIGPLHHNSNPRLQNMETYKRHYCNAFLQRTGTTLESWVSHIQEEVSWFRSCYSHQLEFSNQDLVKIIVIDSGFILELFSKYHNGEISSDDIYIQNPSLFANIQFDLLLLENQLPFSILESLYRLSVAGPEVPSFIGLSEVYFANFNAHKLSKADDGRIRHFTDLIRALHVQHGQFPQSRRTYELVKHIPSAAELLEAAGVRFAANDKTKCLLDLDFSGGVLKIPPLTVEYWTESLFRNMIAFEQCHYPYESYITDYAYLLDFLVNSGKDVDILVQNGIIVNRVGDTDCVAKMFNSLLNHITQVSGNSRYHGICDNLNAFHRNPWQKWKWNLRHDYFNSPWKTAATVTAILLLILTLVQSVCSVLQFPSIVCLIIIVLHTSQIRFFHLLDDGIEV</sequence>
<dbReference type="InterPro" id="IPR004158">
    <property type="entry name" value="DUF247_pln"/>
</dbReference>
<dbReference type="Pfam" id="PF03140">
    <property type="entry name" value="DUF247"/>
    <property type="match status" value="1"/>
</dbReference>
<evidence type="ECO:0000313" key="2">
    <source>
        <dbReference type="EMBL" id="KAL2323288.1"/>
    </source>
</evidence>
<dbReference type="PANTHER" id="PTHR31170">
    <property type="entry name" value="BNAC04G53230D PROTEIN"/>
    <property type="match status" value="1"/>
</dbReference>
<comment type="caution">
    <text evidence="2">The sequence shown here is derived from an EMBL/GenBank/DDBJ whole genome shotgun (WGS) entry which is preliminary data.</text>
</comment>
<evidence type="ECO:0000313" key="3">
    <source>
        <dbReference type="Proteomes" id="UP001603857"/>
    </source>
</evidence>
<name>A0ABD1LIL1_9FABA</name>
<reference evidence="2 3" key="1">
    <citation type="submission" date="2024-08" db="EMBL/GenBank/DDBJ databases">
        <title>Insights into the chromosomal genome structure of Flemingia macrophylla.</title>
        <authorList>
            <person name="Ding Y."/>
            <person name="Zhao Y."/>
            <person name="Bi W."/>
            <person name="Wu M."/>
            <person name="Zhao G."/>
            <person name="Gong Y."/>
            <person name="Li W."/>
            <person name="Zhang P."/>
        </authorList>
    </citation>
    <scope>NUCLEOTIDE SEQUENCE [LARGE SCALE GENOMIC DNA]</scope>
    <source>
        <strain evidence="2">DYQJB</strain>
        <tissue evidence="2">Leaf</tissue>
    </source>
</reference>
<organism evidence="2 3">
    <name type="scientific">Flemingia macrophylla</name>
    <dbReference type="NCBI Taxonomy" id="520843"/>
    <lineage>
        <taxon>Eukaryota</taxon>
        <taxon>Viridiplantae</taxon>
        <taxon>Streptophyta</taxon>
        <taxon>Embryophyta</taxon>
        <taxon>Tracheophyta</taxon>
        <taxon>Spermatophyta</taxon>
        <taxon>Magnoliopsida</taxon>
        <taxon>eudicotyledons</taxon>
        <taxon>Gunneridae</taxon>
        <taxon>Pentapetalae</taxon>
        <taxon>rosids</taxon>
        <taxon>fabids</taxon>
        <taxon>Fabales</taxon>
        <taxon>Fabaceae</taxon>
        <taxon>Papilionoideae</taxon>
        <taxon>50 kb inversion clade</taxon>
        <taxon>NPAAA clade</taxon>
        <taxon>indigoferoid/millettioid clade</taxon>
        <taxon>Phaseoleae</taxon>
        <taxon>Flemingia</taxon>
    </lineage>
</organism>
<keyword evidence="1" id="KW-0812">Transmembrane</keyword>
<dbReference type="AlphaFoldDB" id="A0ABD1LIL1"/>
<dbReference type="Proteomes" id="UP001603857">
    <property type="component" value="Unassembled WGS sequence"/>
</dbReference>
<gene>
    <name evidence="2" type="ORF">Fmac_027667</name>
</gene>
<protein>
    <submittedName>
        <fullName evidence="2">Uncharacterized protein</fullName>
    </submittedName>
</protein>